<reference evidence="1 2" key="1">
    <citation type="journal article" date="2016" name="Mol. Biol. Evol.">
        <title>Genome-Wide Survey of Gut Fungi (Harpellales) Reveals the First Horizontally Transferred Ubiquitin Gene from a Mosquito Host.</title>
        <authorList>
            <person name="Wang Y."/>
            <person name="White M.M."/>
            <person name="Kvist S."/>
            <person name="Moncalvo J.M."/>
        </authorList>
    </citation>
    <scope>NUCLEOTIDE SEQUENCE [LARGE SCALE GENOMIC DNA]</scope>
    <source>
        <strain evidence="1 2">ALG-7-W6</strain>
    </source>
</reference>
<proteinExistence type="predicted"/>
<protein>
    <submittedName>
        <fullName evidence="1">Uncharacterized protein</fullName>
    </submittedName>
</protein>
<organism evidence="1 2">
    <name type="scientific">Smittium mucronatum</name>
    <dbReference type="NCBI Taxonomy" id="133383"/>
    <lineage>
        <taxon>Eukaryota</taxon>
        <taxon>Fungi</taxon>
        <taxon>Fungi incertae sedis</taxon>
        <taxon>Zoopagomycota</taxon>
        <taxon>Kickxellomycotina</taxon>
        <taxon>Harpellomycetes</taxon>
        <taxon>Harpellales</taxon>
        <taxon>Legeriomycetaceae</taxon>
        <taxon>Smittium</taxon>
    </lineage>
</organism>
<evidence type="ECO:0000313" key="1">
    <source>
        <dbReference type="EMBL" id="OLY82927.1"/>
    </source>
</evidence>
<dbReference type="EMBL" id="LSSL01001171">
    <property type="protein sequence ID" value="OLY82927.1"/>
    <property type="molecule type" value="Genomic_DNA"/>
</dbReference>
<accession>A0A1R0H1B8</accession>
<evidence type="ECO:0000313" key="2">
    <source>
        <dbReference type="Proteomes" id="UP000187455"/>
    </source>
</evidence>
<dbReference type="Proteomes" id="UP000187455">
    <property type="component" value="Unassembled WGS sequence"/>
</dbReference>
<keyword evidence="2" id="KW-1185">Reference proteome</keyword>
<dbReference type="AlphaFoldDB" id="A0A1R0H1B8"/>
<gene>
    <name evidence="1" type="ORF">AYI68_g2941</name>
</gene>
<sequence length="80" mass="9248">MVVRTENEMTEKFDYKCVSRQRCPTTQILFDFFINDIYERIEGVYVPSLGKSIPGLLFALRCGGNRKYTGVSPKFIKLAF</sequence>
<name>A0A1R0H1B8_9FUNG</name>
<comment type="caution">
    <text evidence="1">The sequence shown here is derived from an EMBL/GenBank/DDBJ whole genome shotgun (WGS) entry which is preliminary data.</text>
</comment>